<dbReference type="Proteomes" id="UP000265520">
    <property type="component" value="Unassembled WGS sequence"/>
</dbReference>
<evidence type="ECO:0000313" key="2">
    <source>
        <dbReference type="EMBL" id="MCH92193.1"/>
    </source>
</evidence>
<dbReference type="InterPro" id="IPR002182">
    <property type="entry name" value="NB-ARC"/>
</dbReference>
<dbReference type="Pfam" id="PF00931">
    <property type="entry name" value="NB-ARC"/>
    <property type="match status" value="1"/>
</dbReference>
<keyword evidence="3" id="KW-1185">Reference proteome</keyword>
<dbReference type="EMBL" id="LXQA010022099">
    <property type="protein sequence ID" value="MCH92193.1"/>
    <property type="molecule type" value="Genomic_DNA"/>
</dbReference>
<proteinExistence type="predicted"/>
<protein>
    <submittedName>
        <fullName evidence="2">Disease resistance protein</fullName>
    </submittedName>
</protein>
<name>A0A392MY01_9FABA</name>
<reference evidence="2 3" key="1">
    <citation type="journal article" date="2018" name="Front. Plant Sci.">
        <title>Red Clover (Trifolium pratense) and Zigzag Clover (T. medium) - A Picture of Genomic Similarities and Differences.</title>
        <authorList>
            <person name="Dluhosova J."/>
            <person name="Istvanek J."/>
            <person name="Nedelnik J."/>
            <person name="Repkova J."/>
        </authorList>
    </citation>
    <scope>NUCLEOTIDE SEQUENCE [LARGE SCALE GENOMIC DNA]</scope>
    <source>
        <strain evidence="3">cv. 10/8</strain>
        <tissue evidence="2">Leaf</tissue>
    </source>
</reference>
<feature type="domain" description="NB-ARC" evidence="1">
    <location>
        <begin position="163"/>
        <end position="202"/>
    </location>
</feature>
<organism evidence="2 3">
    <name type="scientific">Trifolium medium</name>
    <dbReference type="NCBI Taxonomy" id="97028"/>
    <lineage>
        <taxon>Eukaryota</taxon>
        <taxon>Viridiplantae</taxon>
        <taxon>Streptophyta</taxon>
        <taxon>Embryophyta</taxon>
        <taxon>Tracheophyta</taxon>
        <taxon>Spermatophyta</taxon>
        <taxon>Magnoliopsida</taxon>
        <taxon>eudicotyledons</taxon>
        <taxon>Gunneridae</taxon>
        <taxon>Pentapetalae</taxon>
        <taxon>rosids</taxon>
        <taxon>fabids</taxon>
        <taxon>Fabales</taxon>
        <taxon>Fabaceae</taxon>
        <taxon>Papilionoideae</taxon>
        <taxon>50 kb inversion clade</taxon>
        <taxon>NPAAA clade</taxon>
        <taxon>Hologalegina</taxon>
        <taxon>IRL clade</taxon>
        <taxon>Trifolieae</taxon>
        <taxon>Trifolium</taxon>
    </lineage>
</organism>
<evidence type="ECO:0000259" key="1">
    <source>
        <dbReference type="Pfam" id="PF00931"/>
    </source>
</evidence>
<dbReference type="SUPFAM" id="SSF52540">
    <property type="entry name" value="P-loop containing nucleoside triphosphate hydrolases"/>
    <property type="match status" value="1"/>
</dbReference>
<sequence>MNSGTQIVSLTTRFHDILNKISQIIEKARKNQSKRRLLRSIIKDLTPVVQDIKQYNEHLDHPSEEIKTLIEENYAKESATKCSSENSWFIKCFYWFKKDSYVADDKESFTVKDVKETLYKVREILELLNYENVEQKFNEAGPPIKSPFGVPENPKFSVGLDIHFSKLKMELLRDDSSTLVLTGMGGLGKTTLATKLCWDEHVKGK</sequence>
<evidence type="ECO:0000313" key="3">
    <source>
        <dbReference type="Proteomes" id="UP000265520"/>
    </source>
</evidence>
<comment type="caution">
    <text evidence="2">The sequence shown here is derived from an EMBL/GenBank/DDBJ whole genome shotgun (WGS) entry which is preliminary data.</text>
</comment>
<accession>A0A392MY01</accession>
<dbReference type="AlphaFoldDB" id="A0A392MY01"/>
<dbReference type="InterPro" id="IPR027417">
    <property type="entry name" value="P-loop_NTPase"/>
</dbReference>
<dbReference type="Gene3D" id="3.40.50.300">
    <property type="entry name" value="P-loop containing nucleotide triphosphate hydrolases"/>
    <property type="match status" value="1"/>
</dbReference>